<reference evidence="3" key="1">
    <citation type="submission" date="2021-03" db="EMBL/GenBank/DDBJ databases">
        <authorList>
            <person name="Li Z."/>
            <person name="Yang C."/>
        </authorList>
    </citation>
    <scope>NUCLEOTIDE SEQUENCE</scope>
    <source>
        <strain evidence="3">Dzin_1.0</strain>
        <tissue evidence="3">Leaf</tissue>
    </source>
</reference>
<gene>
    <name evidence="3" type="ORF">J5N97_003555</name>
</gene>
<dbReference type="EMBL" id="JAGGNH010000001">
    <property type="protein sequence ID" value="KAJ0985199.1"/>
    <property type="molecule type" value="Genomic_DNA"/>
</dbReference>
<feature type="region of interest" description="Disordered" evidence="1">
    <location>
        <begin position="65"/>
        <end position="132"/>
    </location>
</feature>
<sequence length="273" mass="30000">MRRKRQRSNALRTAPVEPPPAQRRAPPTLRTPVGTITVCGQCLRPGHRANECRRAVTCRRCRGVGHKGTACHAEPRHAVKAQPAPPPPNVAAPSPPQPTPHEVPPPKDQPPKQKTKKHKATQGKPINSKAPPWRTQLEADGMEHLFISVGLNKGILNGRERMKTFSIITVKERKAGSVTIQDITDVLACLVDEHWTWTVKPLRDGRYIVAFPTAELARQTEKAGPLSVFGVDLEALSHGHGSPATGKRRALRVGLSSETSPWIAGDETRRRVF</sequence>
<evidence type="ECO:0000259" key="2">
    <source>
        <dbReference type="SMART" id="SM00343"/>
    </source>
</evidence>
<dbReference type="SMART" id="SM00343">
    <property type="entry name" value="ZnF_C2HC"/>
    <property type="match status" value="2"/>
</dbReference>
<dbReference type="Proteomes" id="UP001085076">
    <property type="component" value="Miscellaneous, Linkage group lg01"/>
</dbReference>
<protein>
    <recommendedName>
        <fullName evidence="2">CCHC-type domain-containing protein</fullName>
    </recommendedName>
</protein>
<reference evidence="3" key="2">
    <citation type="journal article" date="2022" name="Hortic Res">
        <title>The genome of Dioscorea zingiberensis sheds light on the biosynthesis, origin and evolution of the medicinally important diosgenin saponins.</title>
        <authorList>
            <person name="Li Y."/>
            <person name="Tan C."/>
            <person name="Li Z."/>
            <person name="Guo J."/>
            <person name="Li S."/>
            <person name="Chen X."/>
            <person name="Wang C."/>
            <person name="Dai X."/>
            <person name="Yang H."/>
            <person name="Song W."/>
            <person name="Hou L."/>
            <person name="Xu J."/>
            <person name="Tong Z."/>
            <person name="Xu A."/>
            <person name="Yuan X."/>
            <person name="Wang W."/>
            <person name="Yang Q."/>
            <person name="Chen L."/>
            <person name="Sun Z."/>
            <person name="Wang K."/>
            <person name="Pan B."/>
            <person name="Chen J."/>
            <person name="Bao Y."/>
            <person name="Liu F."/>
            <person name="Qi X."/>
            <person name="Gang D.R."/>
            <person name="Wen J."/>
            <person name="Li J."/>
        </authorList>
    </citation>
    <scope>NUCLEOTIDE SEQUENCE</scope>
    <source>
        <strain evidence="3">Dzin_1.0</strain>
    </source>
</reference>
<feature type="domain" description="CCHC-type" evidence="2">
    <location>
        <begin position="57"/>
        <end position="73"/>
    </location>
</feature>
<feature type="region of interest" description="Disordered" evidence="1">
    <location>
        <begin position="1"/>
        <end position="33"/>
    </location>
</feature>
<name>A0A9D5D5Q6_9LILI</name>
<evidence type="ECO:0000313" key="4">
    <source>
        <dbReference type="Proteomes" id="UP001085076"/>
    </source>
</evidence>
<dbReference type="GO" id="GO:0003676">
    <property type="term" value="F:nucleic acid binding"/>
    <property type="evidence" value="ECO:0007669"/>
    <property type="project" value="InterPro"/>
</dbReference>
<comment type="caution">
    <text evidence="3">The sequence shown here is derived from an EMBL/GenBank/DDBJ whole genome shotgun (WGS) entry which is preliminary data.</text>
</comment>
<evidence type="ECO:0000256" key="1">
    <source>
        <dbReference type="SAM" id="MobiDB-lite"/>
    </source>
</evidence>
<keyword evidence="4" id="KW-1185">Reference proteome</keyword>
<evidence type="ECO:0000313" key="3">
    <source>
        <dbReference type="EMBL" id="KAJ0985199.1"/>
    </source>
</evidence>
<accession>A0A9D5D5Q6</accession>
<dbReference type="AlphaFoldDB" id="A0A9D5D5Q6"/>
<proteinExistence type="predicted"/>
<dbReference type="InterPro" id="IPR001878">
    <property type="entry name" value="Znf_CCHC"/>
</dbReference>
<feature type="domain" description="CCHC-type" evidence="2">
    <location>
        <begin position="38"/>
        <end position="54"/>
    </location>
</feature>
<feature type="compositionally biased region" description="Pro residues" evidence="1">
    <location>
        <begin position="83"/>
        <end position="108"/>
    </location>
</feature>
<dbReference type="Gene3D" id="4.10.60.10">
    <property type="entry name" value="Zinc finger, CCHC-type"/>
    <property type="match status" value="1"/>
</dbReference>
<dbReference type="GO" id="GO:0008270">
    <property type="term" value="F:zinc ion binding"/>
    <property type="evidence" value="ECO:0007669"/>
    <property type="project" value="InterPro"/>
</dbReference>
<dbReference type="SUPFAM" id="SSF57756">
    <property type="entry name" value="Retrovirus zinc finger-like domains"/>
    <property type="match status" value="1"/>
</dbReference>
<organism evidence="3 4">
    <name type="scientific">Dioscorea zingiberensis</name>
    <dbReference type="NCBI Taxonomy" id="325984"/>
    <lineage>
        <taxon>Eukaryota</taxon>
        <taxon>Viridiplantae</taxon>
        <taxon>Streptophyta</taxon>
        <taxon>Embryophyta</taxon>
        <taxon>Tracheophyta</taxon>
        <taxon>Spermatophyta</taxon>
        <taxon>Magnoliopsida</taxon>
        <taxon>Liliopsida</taxon>
        <taxon>Dioscoreales</taxon>
        <taxon>Dioscoreaceae</taxon>
        <taxon>Dioscorea</taxon>
    </lineage>
</organism>
<dbReference type="InterPro" id="IPR036875">
    <property type="entry name" value="Znf_CCHC_sf"/>
</dbReference>